<dbReference type="PIRSF" id="PIRSF031982">
    <property type="entry name" value="UCP031982_abhydr"/>
    <property type="match status" value="1"/>
</dbReference>
<dbReference type="Gene3D" id="3.40.50.1820">
    <property type="entry name" value="alpha/beta hydrolase"/>
    <property type="match status" value="1"/>
</dbReference>
<keyword evidence="2" id="KW-0442">Lipid degradation</keyword>
<evidence type="ECO:0000313" key="5">
    <source>
        <dbReference type="Proteomes" id="UP000297258"/>
    </source>
</evidence>
<evidence type="ECO:0000256" key="2">
    <source>
        <dbReference type="ARBA" id="ARBA00022963"/>
    </source>
</evidence>
<dbReference type="AlphaFoldDB" id="A0A4Y9T0L9"/>
<dbReference type="Pfam" id="PF03403">
    <property type="entry name" value="PAF-AH_p_II"/>
    <property type="match status" value="1"/>
</dbReference>
<evidence type="ECO:0000256" key="3">
    <source>
        <dbReference type="ARBA" id="ARBA00023098"/>
    </source>
</evidence>
<dbReference type="InterPro" id="IPR016986">
    <property type="entry name" value="UCP031982_abhydr"/>
</dbReference>
<evidence type="ECO:0000313" key="4">
    <source>
        <dbReference type="EMBL" id="TFW32326.1"/>
    </source>
</evidence>
<comment type="caution">
    <text evidence="4">The sequence shown here is derived from an EMBL/GenBank/DDBJ whole genome shotgun (WGS) entry which is preliminary data.</text>
</comment>
<organism evidence="4 5">
    <name type="scientific">Massilia horti</name>
    <dbReference type="NCBI Taxonomy" id="2562153"/>
    <lineage>
        <taxon>Bacteria</taxon>
        <taxon>Pseudomonadati</taxon>
        <taxon>Pseudomonadota</taxon>
        <taxon>Betaproteobacteria</taxon>
        <taxon>Burkholderiales</taxon>
        <taxon>Oxalobacteraceae</taxon>
        <taxon>Telluria group</taxon>
        <taxon>Massilia</taxon>
    </lineage>
</organism>
<reference evidence="4 5" key="1">
    <citation type="submission" date="2019-03" db="EMBL/GenBank/DDBJ databases">
        <title>Draft genome of Massilia hortus sp. nov., a novel bacterial species of the Oxalobacteraceae family.</title>
        <authorList>
            <person name="Peta V."/>
            <person name="Raths R."/>
            <person name="Bucking H."/>
        </authorList>
    </citation>
    <scope>NUCLEOTIDE SEQUENCE [LARGE SCALE GENOMIC DNA]</scope>
    <source>
        <strain evidence="4 5">ONC3</strain>
    </source>
</reference>
<dbReference type="PANTHER" id="PTHR10272:SF0">
    <property type="entry name" value="PLATELET-ACTIVATING FACTOR ACETYLHYDROLASE"/>
    <property type="match status" value="1"/>
</dbReference>
<dbReference type="InterPro" id="IPR029058">
    <property type="entry name" value="AB_hydrolase_fold"/>
</dbReference>
<keyword evidence="3" id="KW-0443">Lipid metabolism</keyword>
<keyword evidence="5" id="KW-1185">Reference proteome</keyword>
<dbReference type="EMBL" id="SPUM01000061">
    <property type="protein sequence ID" value="TFW32326.1"/>
    <property type="molecule type" value="Genomic_DNA"/>
</dbReference>
<dbReference type="GO" id="GO:0003847">
    <property type="term" value="F:1-alkyl-2-acetylglycerophosphocholine esterase activity"/>
    <property type="evidence" value="ECO:0007669"/>
    <property type="project" value="TreeGrafter"/>
</dbReference>
<proteinExistence type="predicted"/>
<evidence type="ECO:0000256" key="1">
    <source>
        <dbReference type="ARBA" id="ARBA00022801"/>
    </source>
</evidence>
<gene>
    <name evidence="4" type="ORF">E4O92_10175</name>
</gene>
<sequence length="339" mass="35910">MKWLKWIGAIVVAAAVALCVFAGLTALKGEKPVAFQALGIKGRTGAPLVVAVWYPTNSRAWPTTIFGMRVMNVAANGEFAGDKLPLIVLSHGNGGSAGSHADLAIALASSGYVVAAPMHAHDNFADQSGLATNSWLSERNQELRSTVDFMLGKWKNRDHINPDQVGAFGLSAGAFTVLTVAGAQPNLDLIAKHCASKPELVCDVLKQAKSPLLGDAPQQQAFAADARVKAVSIAAPGLGFTLPPERLAAVTVPVQLWSGEADENVPYTSNTAFVREGVRTLEFHSVPGAGHFSFLVPCVLIGPPLFCSDQKGFDRKAFHDQMNVQVVAFFDRTLKGAAR</sequence>
<dbReference type="RefSeq" id="WP_135189657.1">
    <property type="nucleotide sequence ID" value="NZ_SPUM01000061.1"/>
</dbReference>
<accession>A0A4Y9T0L9</accession>
<dbReference type="GO" id="GO:0016042">
    <property type="term" value="P:lipid catabolic process"/>
    <property type="evidence" value="ECO:0007669"/>
    <property type="project" value="UniProtKB-KW"/>
</dbReference>
<name>A0A4Y9T0L9_9BURK</name>
<protein>
    <submittedName>
        <fullName evidence="4">Dienelactone hydrolase</fullName>
    </submittedName>
</protein>
<dbReference type="Proteomes" id="UP000297258">
    <property type="component" value="Unassembled WGS sequence"/>
</dbReference>
<dbReference type="SUPFAM" id="SSF53474">
    <property type="entry name" value="alpha/beta-Hydrolases"/>
    <property type="match status" value="1"/>
</dbReference>
<keyword evidence="1 4" id="KW-0378">Hydrolase</keyword>
<dbReference type="OrthoDB" id="192696at2"/>
<dbReference type="PANTHER" id="PTHR10272">
    <property type="entry name" value="PLATELET-ACTIVATING FACTOR ACETYLHYDROLASE"/>
    <property type="match status" value="1"/>
</dbReference>